<reference evidence="1 2" key="1">
    <citation type="submission" date="2021-10" db="EMBL/GenBank/DDBJ databases">
        <title>Anaerobic single-cell dispensing facilitates the cultivation of human gut bacteria.</title>
        <authorList>
            <person name="Afrizal A."/>
        </authorList>
    </citation>
    <scope>NUCLEOTIDE SEQUENCE [LARGE SCALE GENOMIC DNA]</scope>
    <source>
        <strain evidence="1 2">CLA-AA-H217</strain>
    </source>
</reference>
<organism evidence="1 2">
    <name type="scientific">Blautia fusiformis</name>
    <dbReference type="NCBI Taxonomy" id="2881264"/>
    <lineage>
        <taxon>Bacteria</taxon>
        <taxon>Bacillati</taxon>
        <taxon>Bacillota</taxon>
        <taxon>Clostridia</taxon>
        <taxon>Lachnospirales</taxon>
        <taxon>Lachnospiraceae</taxon>
        <taxon>Blautia</taxon>
    </lineage>
</organism>
<dbReference type="RefSeq" id="WP_173735129.1">
    <property type="nucleotide sequence ID" value="NZ_JAJEQQ010000001.1"/>
</dbReference>
<proteinExistence type="predicted"/>
<accession>A0AAW4W5F7</accession>
<name>A0AAW4W5F7_9FIRM</name>
<evidence type="ECO:0000313" key="1">
    <source>
        <dbReference type="EMBL" id="MCC2226325.1"/>
    </source>
</evidence>
<keyword evidence="2" id="KW-1185">Reference proteome</keyword>
<protein>
    <submittedName>
        <fullName evidence="1">Uncharacterized protein</fullName>
    </submittedName>
</protein>
<comment type="caution">
    <text evidence="1">The sequence shown here is derived from an EMBL/GenBank/DDBJ whole genome shotgun (WGS) entry which is preliminary data.</text>
</comment>
<dbReference type="AlphaFoldDB" id="A0AAW4W5F7"/>
<evidence type="ECO:0000313" key="2">
    <source>
        <dbReference type="Proteomes" id="UP001198612"/>
    </source>
</evidence>
<sequence>MKLNDIVMASTQDTKIRVVVKLYGTSFRTEHFPEYFLESEEMDELMDREVVDIRVVDNLLEAILR</sequence>
<dbReference type="EMBL" id="JAJEQQ010000001">
    <property type="protein sequence ID" value="MCC2226325.1"/>
    <property type="molecule type" value="Genomic_DNA"/>
</dbReference>
<dbReference type="Proteomes" id="UP001198612">
    <property type="component" value="Unassembled WGS sequence"/>
</dbReference>
<gene>
    <name evidence="1" type="ORF">LKD40_00610</name>
</gene>